<organism evidence="2 3">
    <name type="scientific">Laetiporus sulphureus 93-53</name>
    <dbReference type="NCBI Taxonomy" id="1314785"/>
    <lineage>
        <taxon>Eukaryota</taxon>
        <taxon>Fungi</taxon>
        <taxon>Dikarya</taxon>
        <taxon>Basidiomycota</taxon>
        <taxon>Agaricomycotina</taxon>
        <taxon>Agaricomycetes</taxon>
        <taxon>Polyporales</taxon>
        <taxon>Laetiporus</taxon>
    </lineage>
</organism>
<dbReference type="Gene3D" id="3.30.710.10">
    <property type="entry name" value="Potassium Channel Kv1.1, Chain A"/>
    <property type="match status" value="1"/>
</dbReference>
<dbReference type="InParanoid" id="A0A165BT32"/>
<evidence type="ECO:0000313" key="3">
    <source>
        <dbReference type="Proteomes" id="UP000076871"/>
    </source>
</evidence>
<name>A0A165BT32_9APHY</name>
<dbReference type="Proteomes" id="UP000076871">
    <property type="component" value="Unassembled WGS sequence"/>
</dbReference>
<dbReference type="OrthoDB" id="2797179at2759"/>
<keyword evidence="3" id="KW-1185">Reference proteome</keyword>
<evidence type="ECO:0000259" key="1">
    <source>
        <dbReference type="PROSITE" id="PS50097"/>
    </source>
</evidence>
<dbReference type="RefSeq" id="XP_040759339.1">
    <property type="nucleotide sequence ID" value="XM_040902542.1"/>
</dbReference>
<dbReference type="SMART" id="SM00225">
    <property type="entry name" value="BTB"/>
    <property type="match status" value="1"/>
</dbReference>
<dbReference type="GeneID" id="63819573"/>
<proteinExistence type="predicted"/>
<dbReference type="EMBL" id="KV427662">
    <property type="protein sequence ID" value="KZT01599.1"/>
    <property type="molecule type" value="Genomic_DNA"/>
</dbReference>
<reference evidence="2 3" key="1">
    <citation type="journal article" date="2016" name="Mol. Biol. Evol.">
        <title>Comparative Genomics of Early-Diverging Mushroom-Forming Fungi Provides Insights into the Origins of Lignocellulose Decay Capabilities.</title>
        <authorList>
            <person name="Nagy L.G."/>
            <person name="Riley R."/>
            <person name="Tritt A."/>
            <person name="Adam C."/>
            <person name="Daum C."/>
            <person name="Floudas D."/>
            <person name="Sun H."/>
            <person name="Yadav J.S."/>
            <person name="Pangilinan J."/>
            <person name="Larsson K.H."/>
            <person name="Matsuura K."/>
            <person name="Barry K."/>
            <person name="Labutti K."/>
            <person name="Kuo R."/>
            <person name="Ohm R.A."/>
            <person name="Bhattacharya S.S."/>
            <person name="Shirouzu T."/>
            <person name="Yoshinaga Y."/>
            <person name="Martin F.M."/>
            <person name="Grigoriev I.V."/>
            <person name="Hibbett D.S."/>
        </authorList>
    </citation>
    <scope>NUCLEOTIDE SEQUENCE [LARGE SCALE GENOMIC DNA]</scope>
    <source>
        <strain evidence="2 3">93-53</strain>
    </source>
</reference>
<protein>
    <recommendedName>
        <fullName evidence="1">BTB domain-containing protein</fullName>
    </recommendedName>
</protein>
<dbReference type="PROSITE" id="PS50097">
    <property type="entry name" value="BTB"/>
    <property type="match status" value="1"/>
</dbReference>
<dbReference type="CDD" id="cd18186">
    <property type="entry name" value="BTB_POZ_ZBTB_KLHL-like"/>
    <property type="match status" value="1"/>
</dbReference>
<feature type="domain" description="BTB" evidence="1">
    <location>
        <begin position="20"/>
        <end position="84"/>
    </location>
</feature>
<dbReference type="InterPro" id="IPR000210">
    <property type="entry name" value="BTB/POZ_dom"/>
</dbReference>
<evidence type="ECO:0000313" key="2">
    <source>
        <dbReference type="EMBL" id="KZT01599.1"/>
    </source>
</evidence>
<sequence length="310" mass="35073">MIGESSSPRARRPPFNDQDADLIIRSSDQVHFHVHKLILAKASPVFRDMMTLPQSSTGSEGLDPPVVDVTEHSKTLDMLLCLSYPTTPPFQGLDGLWQVLEAASKYQMDSAREHVRNYLSGFVHEAPMRVYALACGYGFDDLAQTVAAHTLSAPDALLQEANVEELELISARTYDRLLRYRQRCSDAASAVTDVPRWCRTPHWIPNCNNPDIFAFFQCQECANRRHKLWISGCHRYPTSYWLEYMERTKAALKTQPHAPVVSSSAMLLPVVQHASKCSFCSERIMDDLMRFAELLEQEVARVVSEVKLSL</sequence>
<dbReference type="AlphaFoldDB" id="A0A165BT32"/>
<accession>A0A165BT32</accession>
<dbReference type="SUPFAM" id="SSF54695">
    <property type="entry name" value="POZ domain"/>
    <property type="match status" value="1"/>
</dbReference>
<dbReference type="Pfam" id="PF00651">
    <property type="entry name" value="BTB"/>
    <property type="match status" value="1"/>
</dbReference>
<dbReference type="STRING" id="1314785.A0A165BT32"/>
<gene>
    <name evidence="2" type="ORF">LAESUDRAFT_455627</name>
</gene>
<dbReference type="InterPro" id="IPR011333">
    <property type="entry name" value="SKP1/BTB/POZ_sf"/>
</dbReference>